<dbReference type="AlphaFoldDB" id="A0A5C5ZM42"/>
<sequence length="322" mass="34811" precursor="true">MRFAGFCRLVAVSLAVATGCGASLLADQRPISTPSSSMSPYAHAVYENAAGEKLHYRIHFPAAGVRDDSGSDATKFPLVLFLHGAGERGDDNEAQLKHGALEFIRDGRDQRFPAIVVAPQCPKEKRWVETDWGKAPGNGTFPETPSEPMKLVFELLDELVQRTDVDPSRLYVTGLSMGGYGSWYAAAEYSPGSSHQANNRKASPEQMSSEQMSSARLNASATTTRKATTNQTTGGFAAMLAICGGADPDWAGRYASTDLWAVHGDADPVVPVTRSREMIAAVASKGHSGELRYTELPGVQHDSWTATYADEATYAWLFKQTR</sequence>
<reference evidence="4 5" key="1">
    <citation type="submission" date="2019-02" db="EMBL/GenBank/DDBJ databases">
        <title>Deep-cultivation of Planctomycetes and their phenomic and genomic characterization uncovers novel biology.</title>
        <authorList>
            <person name="Wiegand S."/>
            <person name="Jogler M."/>
            <person name="Boedeker C."/>
            <person name="Pinto D."/>
            <person name="Vollmers J."/>
            <person name="Rivas-Marin E."/>
            <person name="Kohn T."/>
            <person name="Peeters S.H."/>
            <person name="Heuer A."/>
            <person name="Rast P."/>
            <person name="Oberbeckmann S."/>
            <person name="Bunk B."/>
            <person name="Jeske O."/>
            <person name="Meyerdierks A."/>
            <person name="Storesund J.E."/>
            <person name="Kallscheuer N."/>
            <person name="Luecker S."/>
            <person name="Lage O.M."/>
            <person name="Pohl T."/>
            <person name="Merkel B.J."/>
            <person name="Hornburger P."/>
            <person name="Mueller R.-W."/>
            <person name="Bruemmer F."/>
            <person name="Labrenz M."/>
            <person name="Spormann A.M."/>
            <person name="Op Den Camp H."/>
            <person name="Overmann J."/>
            <person name="Amann R."/>
            <person name="Jetten M.S.M."/>
            <person name="Mascher T."/>
            <person name="Medema M.H."/>
            <person name="Devos D.P."/>
            <person name="Kaster A.-K."/>
            <person name="Ovreas L."/>
            <person name="Rohde M."/>
            <person name="Galperin M.Y."/>
            <person name="Jogler C."/>
        </authorList>
    </citation>
    <scope>NUCLEOTIDE SEQUENCE [LARGE SCALE GENOMIC DNA]</scope>
    <source>
        <strain evidence="4 5">Pla100</strain>
    </source>
</reference>
<name>A0A5C5ZM42_9BACT</name>
<evidence type="ECO:0000256" key="2">
    <source>
        <dbReference type="SAM" id="MobiDB-lite"/>
    </source>
</evidence>
<gene>
    <name evidence="4" type="ORF">Pla100_57780</name>
</gene>
<comment type="caution">
    <text evidence="4">The sequence shown here is derived from an EMBL/GenBank/DDBJ whole genome shotgun (WGS) entry which is preliminary data.</text>
</comment>
<dbReference type="PANTHER" id="PTHR43037:SF1">
    <property type="entry name" value="BLL1128 PROTEIN"/>
    <property type="match status" value="1"/>
</dbReference>
<dbReference type="GO" id="GO:0006508">
    <property type="term" value="P:proteolysis"/>
    <property type="evidence" value="ECO:0007669"/>
    <property type="project" value="InterPro"/>
</dbReference>
<proteinExistence type="predicted"/>
<evidence type="ECO:0000256" key="3">
    <source>
        <dbReference type="SAM" id="SignalP"/>
    </source>
</evidence>
<evidence type="ECO:0000256" key="1">
    <source>
        <dbReference type="ARBA" id="ARBA00022729"/>
    </source>
</evidence>
<dbReference type="EMBL" id="SJPM01000022">
    <property type="protein sequence ID" value="TWT88047.1"/>
    <property type="molecule type" value="Genomic_DNA"/>
</dbReference>
<dbReference type="PANTHER" id="PTHR43037">
    <property type="entry name" value="UNNAMED PRODUCT-RELATED"/>
    <property type="match status" value="1"/>
</dbReference>
<dbReference type="OrthoDB" id="9764953at2"/>
<keyword evidence="5" id="KW-1185">Reference proteome</keyword>
<evidence type="ECO:0000313" key="5">
    <source>
        <dbReference type="Proteomes" id="UP000316213"/>
    </source>
</evidence>
<feature type="chain" id="PRO_5023097022" evidence="3">
    <location>
        <begin position="23"/>
        <end position="322"/>
    </location>
</feature>
<dbReference type="Gene3D" id="3.40.50.1820">
    <property type="entry name" value="alpha/beta hydrolase"/>
    <property type="match status" value="1"/>
</dbReference>
<feature type="signal peptide" evidence="3">
    <location>
        <begin position="1"/>
        <end position="22"/>
    </location>
</feature>
<dbReference type="GO" id="GO:0008236">
    <property type="term" value="F:serine-type peptidase activity"/>
    <property type="evidence" value="ECO:0007669"/>
    <property type="project" value="InterPro"/>
</dbReference>
<dbReference type="RefSeq" id="WP_146582154.1">
    <property type="nucleotide sequence ID" value="NZ_SJPM01000022.1"/>
</dbReference>
<feature type="region of interest" description="Disordered" evidence="2">
    <location>
        <begin position="191"/>
        <end position="228"/>
    </location>
</feature>
<protein>
    <submittedName>
        <fullName evidence="4">Alpha/beta hydrolase family protein</fullName>
    </submittedName>
</protein>
<dbReference type="InterPro" id="IPR050955">
    <property type="entry name" value="Plant_Biomass_Hydrol_Est"/>
</dbReference>
<dbReference type="InterPro" id="IPR029058">
    <property type="entry name" value="AB_hydrolase_fold"/>
</dbReference>
<keyword evidence="1 3" id="KW-0732">Signal</keyword>
<keyword evidence="4" id="KW-0378">Hydrolase</keyword>
<dbReference type="SUPFAM" id="SSF53474">
    <property type="entry name" value="alpha/beta-Hydrolases"/>
    <property type="match status" value="1"/>
</dbReference>
<feature type="compositionally biased region" description="Low complexity" evidence="2">
    <location>
        <begin position="204"/>
        <end position="228"/>
    </location>
</feature>
<dbReference type="PROSITE" id="PS51257">
    <property type="entry name" value="PROKAR_LIPOPROTEIN"/>
    <property type="match status" value="1"/>
</dbReference>
<evidence type="ECO:0000313" key="4">
    <source>
        <dbReference type="EMBL" id="TWT88047.1"/>
    </source>
</evidence>
<accession>A0A5C5ZM42</accession>
<dbReference type="Proteomes" id="UP000316213">
    <property type="component" value="Unassembled WGS sequence"/>
</dbReference>
<organism evidence="4 5">
    <name type="scientific">Neorhodopirellula pilleata</name>
    <dbReference type="NCBI Taxonomy" id="2714738"/>
    <lineage>
        <taxon>Bacteria</taxon>
        <taxon>Pseudomonadati</taxon>
        <taxon>Planctomycetota</taxon>
        <taxon>Planctomycetia</taxon>
        <taxon>Pirellulales</taxon>
        <taxon>Pirellulaceae</taxon>
        <taxon>Neorhodopirellula</taxon>
    </lineage>
</organism>
<feature type="compositionally biased region" description="Polar residues" evidence="2">
    <location>
        <begin position="191"/>
        <end position="201"/>
    </location>
</feature>